<feature type="non-terminal residue" evidence="7">
    <location>
        <position position="1"/>
    </location>
</feature>
<dbReference type="PANTHER" id="PTHR43096">
    <property type="entry name" value="DNAJ HOMOLOG 1, MITOCHONDRIAL-RELATED"/>
    <property type="match status" value="1"/>
</dbReference>
<reference evidence="7" key="1">
    <citation type="journal article" date="2014" name="Front. Microbiol.">
        <title>High frequency of phylogenetically diverse reductive dehalogenase-homologous genes in deep subseafloor sedimentary metagenomes.</title>
        <authorList>
            <person name="Kawai M."/>
            <person name="Futagami T."/>
            <person name="Toyoda A."/>
            <person name="Takaki Y."/>
            <person name="Nishi S."/>
            <person name="Hori S."/>
            <person name="Arai W."/>
            <person name="Tsubouchi T."/>
            <person name="Morono Y."/>
            <person name="Uchiyama I."/>
            <person name="Ito T."/>
            <person name="Fujiyama A."/>
            <person name="Inagaki F."/>
            <person name="Takami H."/>
        </authorList>
    </citation>
    <scope>NUCLEOTIDE SEQUENCE</scope>
    <source>
        <strain evidence="7">Expedition CK06-06</strain>
    </source>
</reference>
<keyword evidence="5" id="KW-0143">Chaperone</keyword>
<gene>
    <name evidence="7" type="ORF">S03H2_02615</name>
</gene>
<keyword evidence="2" id="KW-0677">Repeat</keyword>
<dbReference type="PANTHER" id="PTHR43096:SF10">
    <property type="entry name" value="CHAPERONE PROTEIN DNAJ A6, CHLOROPLASTIC"/>
    <property type="match status" value="1"/>
</dbReference>
<dbReference type="InterPro" id="IPR036410">
    <property type="entry name" value="HSP_DnaJ_Cys-rich_dom_sf"/>
</dbReference>
<dbReference type="SUPFAM" id="SSF57938">
    <property type="entry name" value="DnaJ/Hsp40 cysteine-rich domain"/>
    <property type="match status" value="1"/>
</dbReference>
<evidence type="ECO:0000256" key="4">
    <source>
        <dbReference type="ARBA" id="ARBA00022833"/>
    </source>
</evidence>
<proteinExistence type="predicted"/>
<accession>X1FAB1</accession>
<dbReference type="GO" id="GO:0008270">
    <property type="term" value="F:zinc ion binding"/>
    <property type="evidence" value="ECO:0007669"/>
    <property type="project" value="UniProtKB-KW"/>
</dbReference>
<dbReference type="SUPFAM" id="SSF49493">
    <property type="entry name" value="HSP40/DnaJ peptide-binding domain"/>
    <property type="match status" value="2"/>
</dbReference>
<dbReference type="FunFam" id="2.60.260.20:FF:000005">
    <property type="entry name" value="Chaperone protein dnaJ 1, mitochondrial"/>
    <property type="match status" value="1"/>
</dbReference>
<dbReference type="InterPro" id="IPR001305">
    <property type="entry name" value="HSP_DnaJ_Cys-rich_dom"/>
</dbReference>
<name>X1FAB1_9ZZZZ</name>
<dbReference type="FunFam" id="2.10.230.10:FF:000002">
    <property type="entry name" value="Molecular chaperone DnaJ"/>
    <property type="match status" value="1"/>
</dbReference>
<keyword evidence="3" id="KW-0863">Zinc-finger</keyword>
<dbReference type="Pfam" id="PF00684">
    <property type="entry name" value="DnaJ_CXXCXGXG"/>
    <property type="match status" value="1"/>
</dbReference>
<dbReference type="GO" id="GO:0005737">
    <property type="term" value="C:cytoplasm"/>
    <property type="evidence" value="ECO:0007669"/>
    <property type="project" value="TreeGrafter"/>
</dbReference>
<dbReference type="GO" id="GO:0031072">
    <property type="term" value="F:heat shock protein binding"/>
    <property type="evidence" value="ECO:0007669"/>
    <property type="project" value="InterPro"/>
</dbReference>
<dbReference type="InterPro" id="IPR008971">
    <property type="entry name" value="HSP40/DnaJ_pept-bd"/>
</dbReference>
<keyword evidence="4" id="KW-0862">Zinc</keyword>
<evidence type="ECO:0000259" key="6">
    <source>
        <dbReference type="PROSITE" id="PS51188"/>
    </source>
</evidence>
<dbReference type="GO" id="GO:0042026">
    <property type="term" value="P:protein refolding"/>
    <property type="evidence" value="ECO:0007669"/>
    <property type="project" value="TreeGrafter"/>
</dbReference>
<dbReference type="InterPro" id="IPR002939">
    <property type="entry name" value="DnaJ_C"/>
</dbReference>
<keyword evidence="1" id="KW-0479">Metal-binding</keyword>
<dbReference type="AlphaFoldDB" id="X1FAB1"/>
<dbReference type="Gene3D" id="2.10.230.10">
    <property type="entry name" value="Heat shock protein DnaJ, cysteine-rich domain"/>
    <property type="match status" value="1"/>
</dbReference>
<evidence type="ECO:0000256" key="1">
    <source>
        <dbReference type="ARBA" id="ARBA00022723"/>
    </source>
</evidence>
<feature type="domain" description="CR-type" evidence="6">
    <location>
        <begin position="72"/>
        <end position="153"/>
    </location>
</feature>
<dbReference type="Gene3D" id="2.60.260.20">
    <property type="entry name" value="Urease metallochaperone UreE, N-terminal domain"/>
    <property type="match status" value="2"/>
</dbReference>
<dbReference type="PROSITE" id="PS51188">
    <property type="entry name" value="ZF_CR"/>
    <property type="match status" value="1"/>
</dbReference>
<organism evidence="7">
    <name type="scientific">marine sediment metagenome</name>
    <dbReference type="NCBI Taxonomy" id="412755"/>
    <lineage>
        <taxon>unclassified sequences</taxon>
        <taxon>metagenomes</taxon>
        <taxon>ecological metagenomes</taxon>
    </lineage>
</organism>
<evidence type="ECO:0000256" key="3">
    <source>
        <dbReference type="ARBA" id="ARBA00022771"/>
    </source>
</evidence>
<dbReference type="GO" id="GO:0051082">
    <property type="term" value="F:unfolded protein binding"/>
    <property type="evidence" value="ECO:0007669"/>
    <property type="project" value="InterPro"/>
</dbReference>
<dbReference type="CDD" id="cd10719">
    <property type="entry name" value="DnaJ_zf"/>
    <property type="match status" value="1"/>
</dbReference>
<evidence type="ECO:0000313" key="7">
    <source>
        <dbReference type="EMBL" id="GAH26344.1"/>
    </source>
</evidence>
<comment type="caution">
    <text evidence="7">The sequence shown here is derived from an EMBL/GenBank/DDBJ whole genome shotgun (WGS) entry which is preliminary data.</text>
</comment>
<evidence type="ECO:0000256" key="2">
    <source>
        <dbReference type="ARBA" id="ARBA00022737"/>
    </source>
</evidence>
<dbReference type="CDD" id="cd10747">
    <property type="entry name" value="DnaJ_C"/>
    <property type="match status" value="1"/>
</dbReference>
<protein>
    <recommendedName>
        <fullName evidence="6">CR-type domain-containing protein</fullName>
    </recommendedName>
</protein>
<sequence length="313" mass="34676">KVFGDSYRPDYSSVSSIFREFGFGDFFLKNIFDFFGETSFGTRVRTRPETWSIMGDNILKGIKISFKKAAFGVKKDLEYERYEACEKCGGSGSEDGELKNCPVCNGAGEIRTTRQSFFGNVISSRTCSNCRGRGKVIAKPCSQCNGEGRVYKKTKFAMNIPAGVSTGTRLKISGKGNAGIRGGAYGDLYVQIEVTPHKQFVRDGYNIFSKKKITFYEAALGSKVMVETLDGKDEIKIVPGIQSGERIKLKNKGIQHLGRNMRGDHIIEIVVETPKKMTKKEIKLIQEIAKAKGLKVGNGTTNFITKLKKAFKS</sequence>
<dbReference type="EMBL" id="BARU01000892">
    <property type="protein sequence ID" value="GAH26344.1"/>
    <property type="molecule type" value="Genomic_DNA"/>
</dbReference>
<dbReference type="Pfam" id="PF01556">
    <property type="entry name" value="DnaJ_C"/>
    <property type="match status" value="1"/>
</dbReference>
<evidence type="ECO:0000256" key="5">
    <source>
        <dbReference type="ARBA" id="ARBA00023186"/>
    </source>
</evidence>